<reference evidence="12" key="2">
    <citation type="submission" date="2016-10" db="EMBL/GenBank/DDBJ databases">
        <authorList>
            <person name="Varghese N."/>
            <person name="Submissions S."/>
        </authorList>
    </citation>
    <scope>NUCLEOTIDE SEQUENCE</scope>
    <source>
        <strain evidence="12">DSM 20639</strain>
    </source>
</reference>
<dbReference type="GO" id="GO:0005524">
    <property type="term" value="F:ATP binding"/>
    <property type="evidence" value="ECO:0007669"/>
    <property type="project" value="UniProtKB-KW"/>
</dbReference>
<keyword evidence="2 9" id="KW-0808">Transferase</keyword>
<feature type="binding site" evidence="9">
    <location>
        <position position="9"/>
    </location>
    <ligand>
        <name>substrate</name>
    </ligand>
</feature>
<dbReference type="Pfam" id="PF01467">
    <property type="entry name" value="CTP_transf_like"/>
    <property type="match status" value="1"/>
</dbReference>
<evidence type="ECO:0000256" key="9">
    <source>
        <dbReference type="HAMAP-Rule" id="MF_00151"/>
    </source>
</evidence>
<keyword evidence="14" id="KW-1185">Reference proteome</keyword>
<comment type="similarity">
    <text evidence="9">Belongs to the bacterial CoaD family.</text>
</comment>
<dbReference type="Proteomes" id="UP001273799">
    <property type="component" value="Unassembled WGS sequence"/>
</dbReference>
<dbReference type="NCBIfam" id="TIGR01510">
    <property type="entry name" value="coaD_prev_kdtB"/>
    <property type="match status" value="1"/>
</dbReference>
<comment type="cofactor">
    <cofactor evidence="9">
        <name>Mg(2+)</name>
        <dbReference type="ChEBI" id="CHEBI:18420"/>
    </cofactor>
</comment>
<feature type="binding site" evidence="9">
    <location>
        <position position="83"/>
    </location>
    <ligand>
        <name>substrate</name>
    </ligand>
</feature>
<evidence type="ECO:0000256" key="7">
    <source>
        <dbReference type="ARBA" id="ARBA00022993"/>
    </source>
</evidence>
<evidence type="ECO:0000313" key="15">
    <source>
        <dbReference type="Proteomes" id="UP000269974"/>
    </source>
</evidence>
<evidence type="ECO:0000313" key="12">
    <source>
        <dbReference type="EMBL" id="SDE57485.1"/>
    </source>
</evidence>
<feature type="binding site" evidence="9">
    <location>
        <position position="97"/>
    </location>
    <ligand>
        <name>substrate</name>
    </ligand>
</feature>
<proteinExistence type="inferred from homology"/>
<evidence type="ECO:0000313" key="14">
    <source>
        <dbReference type="Proteomes" id="UP000182744"/>
    </source>
</evidence>
<feature type="binding site" evidence="9">
    <location>
        <position position="108"/>
    </location>
    <ligand>
        <name>ATP</name>
        <dbReference type="ChEBI" id="CHEBI:30616"/>
    </ligand>
</feature>
<comment type="subunit">
    <text evidence="9">Homohexamer.</text>
</comment>
<sequence length="167" mass="17965">MVRAVCPGSFDPVTLGHLDVFARAAKMFDEVIVAVAHNSAKTPLFTAAQRVEFIRQALPETLASHGKPGSYGKIRVEATTGLLVEFCRQEGASVIVKGLRSAVDLDAEYSMALMNRELSGIETVFVLGDPRKAHIASSLVKDVARHGGNVDGFVPENVARALKEKYA</sequence>
<feature type="binding site" evidence="9">
    <location>
        <position position="17"/>
    </location>
    <ligand>
        <name>ATP</name>
        <dbReference type="ChEBI" id="CHEBI:30616"/>
    </ligand>
</feature>
<protein>
    <recommendedName>
        <fullName evidence="9">Phosphopantetheine adenylyltransferase</fullName>
        <ecNumber evidence="9">2.7.7.3</ecNumber>
    </recommendedName>
    <alternativeName>
        <fullName evidence="9">Dephospho-CoA pyrophosphorylase</fullName>
    </alternativeName>
    <alternativeName>
        <fullName evidence="9">Pantetheine-phosphate adenylyltransferase</fullName>
        <shortName evidence="9">PPAT</shortName>
    </alternativeName>
</protein>
<name>A0A0K9ETM4_9ACTO</name>
<keyword evidence="3 9" id="KW-0548">Nucleotidyltransferase</keyword>
<dbReference type="InterPro" id="IPR001980">
    <property type="entry name" value="PPAT"/>
</dbReference>
<dbReference type="GO" id="GO:0004595">
    <property type="term" value="F:pantetheine-phosphate adenylyltransferase activity"/>
    <property type="evidence" value="ECO:0007669"/>
    <property type="project" value="UniProtKB-UniRule"/>
</dbReference>
<dbReference type="EC" id="2.7.7.3" evidence="9"/>
<dbReference type="Gene3D" id="3.40.50.620">
    <property type="entry name" value="HUPs"/>
    <property type="match status" value="1"/>
</dbReference>
<dbReference type="SUPFAM" id="SSF52374">
    <property type="entry name" value="Nucleotidylyl transferase"/>
    <property type="match status" value="1"/>
</dbReference>
<feature type="binding site" evidence="9">
    <location>
        <begin position="9"/>
        <end position="10"/>
    </location>
    <ligand>
        <name>ATP</name>
        <dbReference type="ChEBI" id="CHEBI:30616"/>
    </ligand>
</feature>
<dbReference type="EMBL" id="FNAU01000014">
    <property type="protein sequence ID" value="SDE57485.1"/>
    <property type="molecule type" value="Genomic_DNA"/>
</dbReference>
<feature type="binding site" evidence="9">
    <location>
        <position position="41"/>
    </location>
    <ligand>
        <name>substrate</name>
    </ligand>
</feature>
<dbReference type="PATRIC" id="fig|1657.3.peg.592"/>
<evidence type="ECO:0000256" key="5">
    <source>
        <dbReference type="ARBA" id="ARBA00022840"/>
    </source>
</evidence>
<dbReference type="STRING" id="1657.ACU20_03345"/>
<evidence type="ECO:0000259" key="10">
    <source>
        <dbReference type="Pfam" id="PF01467"/>
    </source>
</evidence>
<comment type="subcellular location">
    <subcellularLocation>
        <location evidence="9">Cytoplasm</location>
    </subcellularLocation>
</comment>
<feature type="site" description="Transition state stabilizer" evidence="9">
    <location>
        <position position="17"/>
    </location>
</feature>
<dbReference type="InterPro" id="IPR014729">
    <property type="entry name" value="Rossmann-like_a/b/a_fold"/>
</dbReference>
<accession>A0A0K9ETM4</accession>
<evidence type="ECO:0000256" key="1">
    <source>
        <dbReference type="ARBA" id="ARBA00022490"/>
    </source>
</evidence>
<evidence type="ECO:0000313" key="11">
    <source>
        <dbReference type="EMBL" id="MDY5153276.1"/>
    </source>
</evidence>
<keyword evidence="5 9" id="KW-0067">ATP-binding</keyword>
<feature type="binding site" evidence="9">
    <location>
        <begin position="98"/>
        <end position="100"/>
    </location>
    <ligand>
        <name>ATP</name>
        <dbReference type="ChEBI" id="CHEBI:30616"/>
    </ligand>
</feature>
<keyword evidence="6 9" id="KW-0460">Magnesium</keyword>
<evidence type="ECO:0000256" key="6">
    <source>
        <dbReference type="ARBA" id="ARBA00022842"/>
    </source>
</evidence>
<dbReference type="Proteomes" id="UP000269974">
    <property type="component" value="Unassembled WGS sequence"/>
</dbReference>
<evidence type="ECO:0000313" key="13">
    <source>
        <dbReference type="EMBL" id="VDG76271.1"/>
    </source>
</evidence>
<evidence type="ECO:0000256" key="4">
    <source>
        <dbReference type="ARBA" id="ARBA00022741"/>
    </source>
</evidence>
<dbReference type="EMBL" id="UYIO01000001">
    <property type="protein sequence ID" value="VDG76271.1"/>
    <property type="molecule type" value="Genomic_DNA"/>
</dbReference>
<keyword evidence="1 9" id="KW-0963">Cytoplasm</keyword>
<feature type="domain" description="Cytidyltransferase-like" evidence="10">
    <location>
        <begin position="5"/>
        <end position="141"/>
    </location>
</feature>
<evidence type="ECO:0000256" key="2">
    <source>
        <dbReference type="ARBA" id="ARBA00022679"/>
    </source>
</evidence>
<comment type="catalytic activity">
    <reaction evidence="8 9">
        <text>(R)-4'-phosphopantetheine + ATP + H(+) = 3'-dephospho-CoA + diphosphate</text>
        <dbReference type="Rhea" id="RHEA:19801"/>
        <dbReference type="ChEBI" id="CHEBI:15378"/>
        <dbReference type="ChEBI" id="CHEBI:30616"/>
        <dbReference type="ChEBI" id="CHEBI:33019"/>
        <dbReference type="ChEBI" id="CHEBI:57328"/>
        <dbReference type="ChEBI" id="CHEBI:61723"/>
        <dbReference type="EC" id="2.7.7.3"/>
    </reaction>
</comment>
<dbReference type="InterPro" id="IPR004821">
    <property type="entry name" value="Cyt_trans-like"/>
</dbReference>
<evidence type="ECO:0000256" key="3">
    <source>
        <dbReference type="ARBA" id="ARBA00022695"/>
    </source>
</evidence>
<keyword evidence="4 9" id="KW-0547">Nucleotide-binding</keyword>
<dbReference type="NCBIfam" id="TIGR00125">
    <property type="entry name" value="cyt_tran_rel"/>
    <property type="match status" value="1"/>
</dbReference>
<comment type="function">
    <text evidence="9">Reversibly transfers an adenylyl group from ATP to 4'-phosphopantetheine, yielding dephospho-CoA (dPCoA) and pyrophosphate.</text>
</comment>
<organism evidence="13 15">
    <name type="scientific">Actinobaculum suis</name>
    <dbReference type="NCBI Taxonomy" id="1657"/>
    <lineage>
        <taxon>Bacteria</taxon>
        <taxon>Bacillati</taxon>
        <taxon>Actinomycetota</taxon>
        <taxon>Actinomycetes</taxon>
        <taxon>Actinomycetales</taxon>
        <taxon>Actinomycetaceae</taxon>
        <taxon>Actinobaculum</taxon>
    </lineage>
</organism>
<feature type="binding site" evidence="9">
    <location>
        <begin position="132"/>
        <end position="138"/>
    </location>
    <ligand>
        <name>ATP</name>
        <dbReference type="ChEBI" id="CHEBI:30616"/>
    </ligand>
</feature>
<reference evidence="13 15" key="3">
    <citation type="submission" date="2018-11" db="EMBL/GenBank/DDBJ databases">
        <authorList>
            <consortium name="Pathogen Informatics"/>
        </authorList>
    </citation>
    <scope>NUCLEOTIDE SEQUENCE [LARGE SCALE GENOMIC DNA]</scope>
    <source>
        <strain evidence="13 15">NCTC10327</strain>
    </source>
</reference>
<dbReference type="GO" id="GO:0015937">
    <property type="term" value="P:coenzyme A biosynthetic process"/>
    <property type="evidence" value="ECO:0007669"/>
    <property type="project" value="UniProtKB-UniRule"/>
</dbReference>
<dbReference type="HAMAP" id="MF_00151">
    <property type="entry name" value="PPAT_bact"/>
    <property type="match status" value="1"/>
</dbReference>
<reference evidence="11" key="4">
    <citation type="submission" date="2023-10" db="EMBL/GenBank/DDBJ databases">
        <title>Whole Genome based description of the genera Actinobaculum and Actinotignum reveals a complex phylogenetic relationship within the species included in the genus Actinotignum.</title>
        <authorList>
            <person name="Jensen C.S."/>
            <person name="Dargis R."/>
            <person name="Kemp M."/>
            <person name="Christensen J.J."/>
        </authorList>
    </citation>
    <scope>NUCLEOTIDE SEQUENCE</scope>
    <source>
        <strain evidence="11">Actinobaculum_suis_CCUG19206T</strain>
    </source>
</reference>
<dbReference type="OrthoDB" id="9806661at2"/>
<evidence type="ECO:0000256" key="8">
    <source>
        <dbReference type="ARBA" id="ARBA00029346"/>
    </source>
</evidence>
<dbReference type="PANTHER" id="PTHR21342:SF1">
    <property type="entry name" value="PHOSPHOPANTETHEINE ADENYLYLTRANSFERASE"/>
    <property type="match status" value="1"/>
</dbReference>
<gene>
    <name evidence="9 13" type="primary">coaD</name>
    <name evidence="13" type="ORF">NCTC10327_00934</name>
    <name evidence="11" type="ORF">R6G71_04320</name>
    <name evidence="12" type="ORF">SAMN05421878_11428</name>
</gene>
<dbReference type="CDD" id="cd02163">
    <property type="entry name" value="PPAT"/>
    <property type="match status" value="1"/>
</dbReference>
<dbReference type="PRINTS" id="PR01020">
    <property type="entry name" value="LPSBIOSNTHSS"/>
</dbReference>
<dbReference type="RefSeq" id="WP_049619359.1">
    <property type="nucleotide sequence ID" value="NZ_FNAU01000014.1"/>
</dbReference>
<dbReference type="GO" id="GO:0005737">
    <property type="term" value="C:cytoplasm"/>
    <property type="evidence" value="ECO:0007669"/>
    <property type="project" value="UniProtKB-SubCell"/>
</dbReference>
<comment type="pathway">
    <text evidence="9">Cofactor biosynthesis; coenzyme A biosynthesis; CoA from (R)-pantothenate: step 4/5.</text>
</comment>
<dbReference type="AlphaFoldDB" id="A0A0K9ETM4"/>
<reference evidence="14" key="1">
    <citation type="submission" date="2016-10" db="EMBL/GenBank/DDBJ databases">
        <authorList>
            <person name="Varghese N."/>
        </authorList>
    </citation>
    <scope>NUCLEOTIDE SEQUENCE [LARGE SCALE GENOMIC DNA]</scope>
    <source>
        <strain evidence="14">DSM 20639</strain>
    </source>
</reference>
<dbReference type="PANTHER" id="PTHR21342">
    <property type="entry name" value="PHOSPHOPANTETHEINE ADENYLYLTRANSFERASE"/>
    <property type="match status" value="1"/>
</dbReference>
<dbReference type="EMBL" id="JAWNFU010000002">
    <property type="protein sequence ID" value="MDY5153276.1"/>
    <property type="molecule type" value="Genomic_DNA"/>
</dbReference>
<dbReference type="UniPathway" id="UPA00241">
    <property type="reaction ID" value="UER00355"/>
</dbReference>
<dbReference type="Proteomes" id="UP000182744">
    <property type="component" value="Unassembled WGS sequence"/>
</dbReference>
<keyword evidence="7 9" id="KW-0173">Coenzyme A biosynthesis</keyword>